<dbReference type="InterPro" id="IPR003188">
    <property type="entry name" value="PTS_IIA_lac/cel"/>
</dbReference>
<feature type="binding site" evidence="16">
    <location>
        <position position="81"/>
    </location>
    <ligand>
        <name>Mg(2+)</name>
        <dbReference type="ChEBI" id="CHEBI:18420"/>
        <note>ligand shared between all trimeric partners</note>
    </ligand>
</feature>
<sequence length="102" mass="11320">MTKEEASMIGFEIVAYSGDARSKLLLAVENAKTGNFDKCDQLIEEANACLVDAHKSQTELLQQEARGNHVEVGFITVHAQDHLMTTLLLKDIISTLIDVYKK</sequence>
<dbReference type="EMBL" id="AP024085">
    <property type="protein sequence ID" value="BCL58186.1"/>
    <property type="molecule type" value="Genomic_DNA"/>
</dbReference>
<evidence type="ECO:0000256" key="7">
    <source>
        <dbReference type="ARBA" id="ARBA00022597"/>
    </source>
</evidence>
<evidence type="ECO:0000313" key="20">
    <source>
        <dbReference type="EMBL" id="PST43268.1"/>
    </source>
</evidence>
<evidence type="ECO:0000256" key="8">
    <source>
        <dbReference type="ARBA" id="ARBA00022679"/>
    </source>
</evidence>
<organism evidence="20 21">
    <name type="scientific">Faecalibacillus intestinalis</name>
    <dbReference type="NCBI Taxonomy" id="1982626"/>
    <lineage>
        <taxon>Bacteria</taxon>
        <taxon>Bacillati</taxon>
        <taxon>Bacillota</taxon>
        <taxon>Erysipelotrichia</taxon>
        <taxon>Erysipelotrichales</taxon>
        <taxon>Coprobacillaceae</taxon>
        <taxon>Faecalibacillus</taxon>
    </lineage>
</organism>
<dbReference type="Pfam" id="PF02255">
    <property type="entry name" value="PTS_IIA"/>
    <property type="match status" value="1"/>
</dbReference>
<feature type="modified residue" description="Phosphohistidine; by HPr" evidence="17">
    <location>
        <position position="78"/>
    </location>
</feature>
<evidence type="ECO:0000313" key="22">
    <source>
        <dbReference type="Proteomes" id="UP000593842"/>
    </source>
</evidence>
<dbReference type="PIRSF" id="PIRSF000699">
    <property type="entry name" value="PTS_IILac_III"/>
    <property type="match status" value="1"/>
</dbReference>
<dbReference type="EMBL" id="PYLQ01000001">
    <property type="protein sequence ID" value="PST43268.1"/>
    <property type="molecule type" value="Genomic_DNA"/>
</dbReference>
<evidence type="ECO:0000256" key="14">
    <source>
        <dbReference type="ARBA" id="ARBA00032708"/>
    </source>
</evidence>
<evidence type="ECO:0000256" key="11">
    <source>
        <dbReference type="ARBA" id="ARBA00022842"/>
    </source>
</evidence>
<evidence type="ECO:0000313" key="21">
    <source>
        <dbReference type="Proteomes" id="UP000240974"/>
    </source>
</evidence>
<name>A0A2T3G6Y0_9FIRM</name>
<evidence type="ECO:0000256" key="4">
    <source>
        <dbReference type="ARBA" id="ARBA00022448"/>
    </source>
</evidence>
<keyword evidence="6" id="KW-0597">Phosphoprotein</keyword>
<evidence type="ECO:0000256" key="16">
    <source>
        <dbReference type="PIRSR" id="PIRSR000699-2"/>
    </source>
</evidence>
<keyword evidence="8" id="KW-0808">Transferase</keyword>
<evidence type="ECO:0000256" key="10">
    <source>
        <dbReference type="ARBA" id="ARBA00022723"/>
    </source>
</evidence>
<proteinExistence type="predicted"/>
<gene>
    <name evidence="18" type="primary">lacF</name>
    <name evidence="20" type="ORF">C7U54_00730</name>
    <name evidence="18" type="ORF">Fi14EGH31_18980</name>
    <name evidence="19" type="ORF">NE542_04465</name>
</gene>
<dbReference type="RefSeq" id="WP_048923341.1">
    <property type="nucleotide sequence ID" value="NZ_AP024085.1"/>
</dbReference>
<evidence type="ECO:0000313" key="18">
    <source>
        <dbReference type="EMBL" id="BCL58186.1"/>
    </source>
</evidence>
<reference evidence="19" key="4">
    <citation type="submission" date="2022-06" db="EMBL/GenBank/DDBJ databases">
        <title>Isolation of gut microbiota from human fecal samples.</title>
        <authorList>
            <person name="Pamer E.G."/>
            <person name="Barat B."/>
            <person name="Waligurski E."/>
            <person name="Medina S."/>
            <person name="Paddock L."/>
            <person name="Mostad J."/>
        </authorList>
    </citation>
    <scope>NUCLEOTIDE SEQUENCE</scope>
    <source>
        <strain evidence="19">DFI.6.24</strain>
    </source>
</reference>
<evidence type="ECO:0000256" key="5">
    <source>
        <dbReference type="ARBA" id="ARBA00022490"/>
    </source>
</evidence>
<dbReference type="KEGG" id="fit:Fi14EGH31_18980"/>
<dbReference type="GeneID" id="70580336"/>
<dbReference type="AlphaFoldDB" id="A0A2T3G6Y0"/>
<keyword evidence="9" id="KW-0598">Phosphotransferase system</keyword>
<keyword evidence="10 16" id="KW-0479">Metal-binding</keyword>
<keyword evidence="21" id="KW-1185">Reference proteome</keyword>
<evidence type="ECO:0000256" key="17">
    <source>
        <dbReference type="PROSITE-ProRule" id="PRU00418"/>
    </source>
</evidence>
<feature type="active site" description="Tele-phosphohistidine intermediate" evidence="15">
    <location>
        <position position="78"/>
    </location>
</feature>
<evidence type="ECO:0000256" key="9">
    <source>
        <dbReference type="ARBA" id="ARBA00022683"/>
    </source>
</evidence>
<dbReference type="PROSITE" id="PS51095">
    <property type="entry name" value="PTS_EIIA_TYPE_3"/>
    <property type="match status" value="1"/>
</dbReference>
<dbReference type="GO" id="GO:0016740">
    <property type="term" value="F:transferase activity"/>
    <property type="evidence" value="ECO:0007669"/>
    <property type="project" value="UniProtKB-KW"/>
</dbReference>
<dbReference type="PANTHER" id="PTHR34382">
    <property type="entry name" value="PTS SYSTEM N,N'-DIACETYLCHITOBIOSE-SPECIFIC EIIA COMPONENT"/>
    <property type="match status" value="1"/>
</dbReference>
<comment type="subcellular location">
    <subcellularLocation>
        <location evidence="1">Cytoplasm</location>
    </subcellularLocation>
</comment>
<dbReference type="Proteomes" id="UP001204814">
    <property type="component" value="Unassembled WGS sequence"/>
</dbReference>
<dbReference type="GO" id="GO:0046872">
    <property type="term" value="F:metal ion binding"/>
    <property type="evidence" value="ECO:0007669"/>
    <property type="project" value="UniProtKB-KW"/>
</dbReference>
<dbReference type="PANTHER" id="PTHR34382:SF9">
    <property type="entry name" value="PHOSPHOTRANSFERASE SYSTEM SUGAR-SPECIFIC EII COMPONENT"/>
    <property type="match status" value="1"/>
</dbReference>
<comment type="subunit">
    <text evidence="2">Homotrimer.</text>
</comment>
<dbReference type="InterPro" id="IPR036542">
    <property type="entry name" value="PTS_IIA_lac/cel_sf"/>
</dbReference>
<dbReference type="Proteomes" id="UP000240974">
    <property type="component" value="Unassembled WGS sequence"/>
</dbReference>
<dbReference type="GO" id="GO:0009401">
    <property type="term" value="P:phosphoenolpyruvate-dependent sugar phosphotransferase system"/>
    <property type="evidence" value="ECO:0007669"/>
    <property type="project" value="UniProtKB-KW"/>
</dbReference>
<evidence type="ECO:0000256" key="12">
    <source>
        <dbReference type="ARBA" id="ARBA00030293"/>
    </source>
</evidence>
<keyword evidence="11 16" id="KW-0460">Magnesium</keyword>
<comment type="cofactor">
    <cofactor evidence="16">
        <name>Mg(2+)</name>
        <dbReference type="ChEBI" id="CHEBI:18420"/>
    </cofactor>
    <text evidence="16">Binds 1 Mg(2+) ion per trimer.</text>
</comment>
<evidence type="ECO:0000313" key="19">
    <source>
        <dbReference type="EMBL" id="MCQ5061088.1"/>
    </source>
</evidence>
<evidence type="ECO:0000256" key="2">
    <source>
        <dbReference type="ARBA" id="ARBA00011233"/>
    </source>
</evidence>
<dbReference type="GO" id="GO:0005737">
    <property type="term" value="C:cytoplasm"/>
    <property type="evidence" value="ECO:0007669"/>
    <property type="project" value="UniProtKB-SubCell"/>
</dbReference>
<evidence type="ECO:0000256" key="15">
    <source>
        <dbReference type="PIRSR" id="PIRSR000699-1"/>
    </source>
</evidence>
<evidence type="ECO:0000256" key="13">
    <source>
        <dbReference type="ARBA" id="ARBA00031467"/>
    </source>
</evidence>
<protein>
    <recommendedName>
        <fullName evidence="3">PTS system lactose-specific EIIA component</fullName>
    </recommendedName>
    <alternativeName>
        <fullName evidence="12">EIIA-Lac</fullName>
    </alternativeName>
    <alternativeName>
        <fullName evidence="14">EIII-Lac</fullName>
    </alternativeName>
    <alternativeName>
        <fullName evidence="13">Lactose-specific phosphotransferase enzyme IIA component</fullName>
    </alternativeName>
</protein>
<keyword evidence="4" id="KW-0813">Transport</keyword>
<evidence type="ECO:0000256" key="1">
    <source>
        <dbReference type="ARBA" id="ARBA00004496"/>
    </source>
</evidence>
<evidence type="ECO:0000256" key="3">
    <source>
        <dbReference type="ARBA" id="ARBA00014322"/>
    </source>
</evidence>
<reference evidence="18" key="2">
    <citation type="journal article" date="2020" name="Microbiol. Resour. Announc.">
        <title>Complete Genome Sequence of Faecalibacillus intestinalis JCM 34082, Isolated from Feces from a Healthy Japanese Female.</title>
        <authorList>
            <person name="Sakamoto M."/>
            <person name="Ikeyama N."/>
            <person name="Toyoda A."/>
            <person name="Murakami T."/>
            <person name="Mori H."/>
            <person name="Ohkuma M."/>
        </authorList>
    </citation>
    <scope>NUCLEOTIDE SEQUENCE</scope>
    <source>
        <strain evidence="18">14EGH31</strain>
    </source>
</reference>
<dbReference type="EMBL" id="JANGBO010000002">
    <property type="protein sequence ID" value="MCQ5061088.1"/>
    <property type="molecule type" value="Genomic_DNA"/>
</dbReference>
<keyword evidence="7" id="KW-0762">Sugar transport</keyword>
<dbReference type="Proteomes" id="UP000593842">
    <property type="component" value="Chromosome"/>
</dbReference>
<reference evidence="22" key="3">
    <citation type="submission" date="2020-09" db="EMBL/GenBank/DDBJ databases">
        <title>Complete genome sequencing of Faecalibacillus intestinalis strain 14EGH31.</title>
        <authorList>
            <person name="Sakamoto M."/>
            <person name="Murakami T."/>
            <person name="Mori H."/>
        </authorList>
    </citation>
    <scope>NUCLEOTIDE SEQUENCE [LARGE SCALE GENOMIC DNA]</scope>
    <source>
        <strain evidence="22">14EGH31</strain>
    </source>
</reference>
<keyword evidence="5" id="KW-0963">Cytoplasm</keyword>
<dbReference type="SUPFAM" id="SSF46973">
    <property type="entry name" value="Enzyme IIa from lactose specific PTS, IIa-lac"/>
    <property type="match status" value="1"/>
</dbReference>
<dbReference type="CDD" id="cd00215">
    <property type="entry name" value="PTS_IIA_lac"/>
    <property type="match status" value="1"/>
</dbReference>
<evidence type="ECO:0000256" key="6">
    <source>
        <dbReference type="ARBA" id="ARBA00022553"/>
    </source>
</evidence>
<dbReference type="Gene3D" id="1.20.58.80">
    <property type="entry name" value="Phosphotransferase system, lactose/cellobiose-type IIA subunit"/>
    <property type="match status" value="1"/>
</dbReference>
<accession>A0A2T3G6Y0</accession>
<reference evidence="20 21" key="1">
    <citation type="journal article" date="2019" name="Int. J. Syst. Evol. Microbiol.">
        <title>Faecalibacillus intestinalis gen. nov., sp. nov. and Faecalibacillus faecis sp. nov., isolated from human faeces.</title>
        <authorList>
            <person name="Seo B."/>
            <person name="Jeon K."/>
            <person name="Baek I."/>
            <person name="Lee Y.M."/>
            <person name="Baek K."/>
            <person name="Ko G."/>
        </authorList>
    </citation>
    <scope>NUCLEOTIDE SEQUENCE [LARGE SCALE GENOMIC DNA]</scope>
    <source>
        <strain evidence="20 21">SNUG30099</strain>
    </source>
</reference>